<sequence length="75" mass="8135">MERKRVAGRFVAEDKGGVARKRAATPRAKEGSVQQETVLVKPEGLGPKNASQAPKQRNKGLLGSLLERLKKSPKT</sequence>
<feature type="region of interest" description="Disordered" evidence="1">
    <location>
        <begin position="17"/>
        <end position="75"/>
    </location>
</feature>
<accession>A0AAU7D8E5</accession>
<protein>
    <submittedName>
        <fullName evidence="2">Uncharacterized protein</fullName>
    </submittedName>
</protein>
<gene>
    <name evidence="2" type="ORF">P4G45_00230</name>
    <name evidence="3" type="ORF">P8936_00235</name>
</gene>
<dbReference type="EMBL" id="CP121194">
    <property type="protein sequence ID" value="XBH10183.1"/>
    <property type="molecule type" value="Genomic_DNA"/>
</dbReference>
<dbReference type="RefSeq" id="WP_348267688.1">
    <property type="nucleotide sequence ID" value="NZ_CP121194.1"/>
</dbReference>
<reference evidence="2" key="1">
    <citation type="submission" date="2023-03" db="EMBL/GenBank/DDBJ databases">
        <title>Edaphobacter sp.</title>
        <authorList>
            <person name="Huber K.J."/>
            <person name="Papendorf J."/>
            <person name="Pilke C."/>
            <person name="Bunk B."/>
            <person name="Sproeer C."/>
            <person name="Pester M."/>
        </authorList>
    </citation>
    <scope>NUCLEOTIDE SEQUENCE</scope>
    <source>
        <strain evidence="2">DSM 109919</strain>
        <strain evidence="3">DSM 109920</strain>
    </source>
</reference>
<name>A0AAU7CYZ6_9BACT</name>
<dbReference type="KEGG" id="epl:P4G45_00230"/>
<evidence type="ECO:0000313" key="2">
    <source>
        <dbReference type="EMBL" id="XBH10183.1"/>
    </source>
</evidence>
<evidence type="ECO:0000256" key="1">
    <source>
        <dbReference type="SAM" id="MobiDB-lite"/>
    </source>
</evidence>
<dbReference type="EMBL" id="CP121195">
    <property type="protein sequence ID" value="XBH13620.1"/>
    <property type="molecule type" value="Genomic_DNA"/>
</dbReference>
<accession>A0AAU7CYZ6</accession>
<dbReference type="AlphaFoldDB" id="A0AAU7CYZ6"/>
<evidence type="ECO:0000313" key="3">
    <source>
        <dbReference type="EMBL" id="XBH13620.1"/>
    </source>
</evidence>
<organism evidence="2">
    <name type="scientific">Edaphobacter paludis</name>
    <dbReference type="NCBI Taxonomy" id="3035702"/>
    <lineage>
        <taxon>Bacteria</taxon>
        <taxon>Pseudomonadati</taxon>
        <taxon>Acidobacteriota</taxon>
        <taxon>Terriglobia</taxon>
        <taxon>Terriglobales</taxon>
        <taxon>Acidobacteriaceae</taxon>
        <taxon>Edaphobacter</taxon>
    </lineage>
</organism>
<proteinExistence type="predicted"/>